<dbReference type="InterPro" id="IPR018303">
    <property type="entry name" value="ATPase_P-typ_P_site"/>
</dbReference>
<dbReference type="SUPFAM" id="SSF81660">
    <property type="entry name" value="Metal cation-transporting ATPase, ATP-binding domain N"/>
    <property type="match status" value="1"/>
</dbReference>
<dbReference type="FunFam" id="2.70.150.10:FF:000002">
    <property type="entry name" value="Copper-transporting ATPase 1, putative"/>
    <property type="match status" value="1"/>
</dbReference>
<keyword evidence="4" id="KW-0479">Metal-binding</keyword>
<feature type="region of interest" description="Disordered" evidence="8">
    <location>
        <begin position="62"/>
        <end position="81"/>
    </location>
</feature>
<keyword evidence="3 9" id="KW-0812">Transmembrane</keyword>
<organism evidence="11">
    <name type="scientific">hydrothermal vent metagenome</name>
    <dbReference type="NCBI Taxonomy" id="652676"/>
    <lineage>
        <taxon>unclassified sequences</taxon>
        <taxon>metagenomes</taxon>
        <taxon>ecological metagenomes</taxon>
    </lineage>
</organism>
<dbReference type="InterPro" id="IPR023299">
    <property type="entry name" value="ATPase_P-typ_cyto_dom_N"/>
</dbReference>
<keyword evidence="7 9" id="KW-0472">Membrane</keyword>
<evidence type="ECO:0000256" key="7">
    <source>
        <dbReference type="ARBA" id="ARBA00023136"/>
    </source>
</evidence>
<evidence type="ECO:0000256" key="9">
    <source>
        <dbReference type="SAM" id="Phobius"/>
    </source>
</evidence>
<dbReference type="AlphaFoldDB" id="A0A3B0SUN1"/>
<proteinExistence type="inferred from homology"/>
<dbReference type="InterPro" id="IPR008250">
    <property type="entry name" value="ATPase_P-typ_transduc_dom_A_sf"/>
</dbReference>
<dbReference type="GO" id="GO:0005507">
    <property type="term" value="F:copper ion binding"/>
    <property type="evidence" value="ECO:0007669"/>
    <property type="project" value="TreeGrafter"/>
</dbReference>
<feature type="domain" description="P-type ATPase A" evidence="10">
    <location>
        <begin position="220"/>
        <end position="321"/>
    </location>
</feature>
<evidence type="ECO:0000256" key="4">
    <source>
        <dbReference type="ARBA" id="ARBA00022723"/>
    </source>
</evidence>
<evidence type="ECO:0000256" key="8">
    <source>
        <dbReference type="SAM" id="MobiDB-lite"/>
    </source>
</evidence>
<dbReference type="GO" id="GO:0005524">
    <property type="term" value="F:ATP binding"/>
    <property type="evidence" value="ECO:0007669"/>
    <property type="project" value="InterPro"/>
</dbReference>
<dbReference type="Gene3D" id="3.40.1110.10">
    <property type="entry name" value="Calcium-transporting ATPase, cytoplasmic domain N"/>
    <property type="match status" value="1"/>
</dbReference>
<evidence type="ECO:0000256" key="1">
    <source>
        <dbReference type="ARBA" id="ARBA00004127"/>
    </source>
</evidence>
<evidence type="ECO:0000256" key="5">
    <source>
        <dbReference type="ARBA" id="ARBA00022967"/>
    </source>
</evidence>
<feature type="transmembrane region" description="Helical" evidence="9">
    <location>
        <begin position="125"/>
        <end position="148"/>
    </location>
</feature>
<feature type="transmembrane region" description="Helical" evidence="9">
    <location>
        <begin position="92"/>
        <end position="113"/>
    </location>
</feature>
<accession>A0A3B0SUN1</accession>
<feature type="transmembrane region" description="Helical" evidence="9">
    <location>
        <begin position="160"/>
        <end position="179"/>
    </location>
</feature>
<dbReference type="InterPro" id="IPR023298">
    <property type="entry name" value="ATPase_P-typ_TM_dom_sf"/>
</dbReference>
<dbReference type="Pfam" id="PF00122">
    <property type="entry name" value="E1-E2_ATPase"/>
    <property type="match status" value="1"/>
</dbReference>
<dbReference type="EC" id="3.6.3.3" evidence="11"/>
<dbReference type="PROSITE" id="PS00154">
    <property type="entry name" value="ATPASE_E1_E2"/>
    <property type="match status" value="1"/>
</dbReference>
<feature type="transmembrane region" description="Helical" evidence="9">
    <location>
        <begin position="341"/>
        <end position="363"/>
    </location>
</feature>
<dbReference type="GO" id="GO:0055070">
    <property type="term" value="P:copper ion homeostasis"/>
    <property type="evidence" value="ECO:0007669"/>
    <property type="project" value="TreeGrafter"/>
</dbReference>
<dbReference type="Pfam" id="PF00702">
    <property type="entry name" value="Hydrolase"/>
    <property type="match status" value="1"/>
</dbReference>
<evidence type="ECO:0000256" key="2">
    <source>
        <dbReference type="ARBA" id="ARBA00006024"/>
    </source>
</evidence>
<keyword evidence="6 9" id="KW-1133">Transmembrane helix</keyword>
<evidence type="ECO:0000256" key="6">
    <source>
        <dbReference type="ARBA" id="ARBA00022989"/>
    </source>
</evidence>
<dbReference type="InterPro" id="IPR001757">
    <property type="entry name" value="P_typ_ATPase"/>
</dbReference>
<dbReference type="GO" id="GO:0043682">
    <property type="term" value="F:P-type divalent copper transporter activity"/>
    <property type="evidence" value="ECO:0007669"/>
    <property type="project" value="TreeGrafter"/>
</dbReference>
<sequence>MSTTTDTSTSVNVHACSCCRICSLEEASSHGHGDDSMAGHDGHAMANSATTTMTDNDMADEHAEHKGHGAGDKHADHGPDHNGHETMFRKRFFIATALSVPVLFWSQTIQGWFNYSAPEFPGSELIVPVVATFIFIYGGFPFLSMATFELRKRQPAMMTLISLAITVAYGFSMLTVFLPSIGEDFFWELVTLIDIMLFGHWMEMKSVRQASGALGALAKLMPDTADVEAPDGTVTTIPAIELDQGQTILIRPGASVPADGIIIDGESDFDEALITGESRPVKKGVDATVIAGTVNSGSGAVRAKVTATGDDTALSGIMKLVAAAEASKSPTQLLADRAATFLFYAAVIAAALTALVWTLIYGGFDERTIARVVTVLVIACPHALGLAIPLVVSNTTAVAAENGILISKRAAIDTARNLNVVVFDKTGTLTTGQMGVAEMATVEGVTPERALALAAAVEGDSEHPMARAIRTSADERDIDVPAPESFEALKGRGVRATIDGSDVFVGGPRLIESLKLELPQILAEFSNV</sequence>
<dbReference type="GO" id="GO:0012505">
    <property type="term" value="C:endomembrane system"/>
    <property type="evidence" value="ECO:0007669"/>
    <property type="project" value="UniProtKB-SubCell"/>
</dbReference>
<dbReference type="Gene3D" id="2.70.150.10">
    <property type="entry name" value="Calcium-transporting ATPase, cytoplasmic transduction domain A"/>
    <property type="match status" value="1"/>
</dbReference>
<feature type="transmembrane region" description="Helical" evidence="9">
    <location>
        <begin position="185"/>
        <end position="202"/>
    </location>
</feature>
<protein>
    <submittedName>
        <fullName evidence="11">Lead, cadmium, zinc and mercury transporting ATPase Copper-translocating P-type ATPase</fullName>
        <ecNumber evidence="11">3.6.3.3</ecNumber>
        <ecNumber evidence="11">3.6.3.4</ecNumber>
    </submittedName>
</protein>
<dbReference type="InterPro" id="IPR023214">
    <property type="entry name" value="HAD_sf"/>
</dbReference>
<dbReference type="SUPFAM" id="SSF81653">
    <property type="entry name" value="Calcium ATPase, transduction domain A"/>
    <property type="match status" value="1"/>
</dbReference>
<evidence type="ECO:0000313" key="11">
    <source>
        <dbReference type="EMBL" id="VAW08200.1"/>
    </source>
</evidence>
<dbReference type="Gene3D" id="3.40.50.1000">
    <property type="entry name" value="HAD superfamily/HAD-like"/>
    <property type="match status" value="1"/>
</dbReference>
<evidence type="ECO:0000259" key="10">
    <source>
        <dbReference type="Pfam" id="PF00122"/>
    </source>
</evidence>
<dbReference type="EC" id="3.6.3.4" evidence="11"/>
<feature type="non-terminal residue" evidence="11">
    <location>
        <position position="528"/>
    </location>
</feature>
<feature type="transmembrane region" description="Helical" evidence="9">
    <location>
        <begin position="369"/>
        <end position="392"/>
    </location>
</feature>
<dbReference type="PRINTS" id="PR00119">
    <property type="entry name" value="CATATPASE"/>
</dbReference>
<dbReference type="InterPro" id="IPR059000">
    <property type="entry name" value="ATPase_P-type_domA"/>
</dbReference>
<name>A0A3B0SUN1_9ZZZZ</name>
<keyword evidence="11" id="KW-0378">Hydrolase</keyword>
<dbReference type="EMBL" id="UOEI01000584">
    <property type="protein sequence ID" value="VAW08200.1"/>
    <property type="molecule type" value="Genomic_DNA"/>
</dbReference>
<dbReference type="PANTHER" id="PTHR43520:SF8">
    <property type="entry name" value="P-TYPE CU(+) TRANSPORTER"/>
    <property type="match status" value="1"/>
</dbReference>
<dbReference type="NCBIfam" id="TIGR01494">
    <property type="entry name" value="ATPase_P-type"/>
    <property type="match status" value="1"/>
</dbReference>
<comment type="subcellular location">
    <subcellularLocation>
        <location evidence="1">Endomembrane system</location>
        <topology evidence="1">Multi-pass membrane protein</topology>
    </subcellularLocation>
</comment>
<dbReference type="PANTHER" id="PTHR43520">
    <property type="entry name" value="ATP7, ISOFORM B"/>
    <property type="match status" value="1"/>
</dbReference>
<comment type="similarity">
    <text evidence="2">Belongs to the cation transport ATPase (P-type) (TC 3.A.3) family. Type IB subfamily.</text>
</comment>
<gene>
    <name evidence="11" type="ORF">MNBD_ACTINO01-1417</name>
</gene>
<reference evidence="11" key="1">
    <citation type="submission" date="2018-06" db="EMBL/GenBank/DDBJ databases">
        <authorList>
            <person name="Zhirakovskaya E."/>
        </authorList>
    </citation>
    <scope>NUCLEOTIDE SEQUENCE</scope>
</reference>
<dbReference type="GO" id="GO:0016020">
    <property type="term" value="C:membrane"/>
    <property type="evidence" value="ECO:0007669"/>
    <property type="project" value="InterPro"/>
</dbReference>
<dbReference type="GO" id="GO:0016887">
    <property type="term" value="F:ATP hydrolysis activity"/>
    <property type="evidence" value="ECO:0007669"/>
    <property type="project" value="InterPro"/>
</dbReference>
<keyword evidence="5" id="KW-1278">Translocase</keyword>
<dbReference type="SUPFAM" id="SSF81665">
    <property type="entry name" value="Calcium ATPase, transmembrane domain M"/>
    <property type="match status" value="1"/>
</dbReference>
<evidence type="ECO:0000256" key="3">
    <source>
        <dbReference type="ARBA" id="ARBA00022692"/>
    </source>
</evidence>